<protein>
    <recommendedName>
        <fullName evidence="6">Fe2OG dioxygenase domain-containing protein</fullName>
    </recommendedName>
</protein>
<evidence type="ECO:0000313" key="8">
    <source>
        <dbReference type="Proteomes" id="UP001187192"/>
    </source>
</evidence>
<evidence type="ECO:0000256" key="4">
    <source>
        <dbReference type="ARBA" id="ARBA00023004"/>
    </source>
</evidence>
<proteinExistence type="inferred from homology"/>
<accession>A0AA88CHL3</accession>
<keyword evidence="2 5" id="KW-0479">Metal-binding</keyword>
<dbReference type="Pfam" id="PF03171">
    <property type="entry name" value="2OG-FeII_Oxy"/>
    <property type="match status" value="1"/>
</dbReference>
<organism evidence="7 8">
    <name type="scientific">Ficus carica</name>
    <name type="common">Common fig</name>
    <dbReference type="NCBI Taxonomy" id="3494"/>
    <lineage>
        <taxon>Eukaryota</taxon>
        <taxon>Viridiplantae</taxon>
        <taxon>Streptophyta</taxon>
        <taxon>Embryophyta</taxon>
        <taxon>Tracheophyta</taxon>
        <taxon>Spermatophyta</taxon>
        <taxon>Magnoliopsida</taxon>
        <taxon>eudicotyledons</taxon>
        <taxon>Gunneridae</taxon>
        <taxon>Pentapetalae</taxon>
        <taxon>rosids</taxon>
        <taxon>fabids</taxon>
        <taxon>Rosales</taxon>
        <taxon>Moraceae</taxon>
        <taxon>Ficeae</taxon>
        <taxon>Ficus</taxon>
    </lineage>
</organism>
<dbReference type="Pfam" id="PF14226">
    <property type="entry name" value="DIOX_N"/>
    <property type="match status" value="1"/>
</dbReference>
<dbReference type="PRINTS" id="PR00682">
    <property type="entry name" value="IPNSYNTHASE"/>
</dbReference>
<dbReference type="FunFam" id="2.60.120.330:FF:000080">
    <property type="entry name" value="Uncharacterized protein"/>
    <property type="match status" value="1"/>
</dbReference>
<dbReference type="PANTHER" id="PTHR10209">
    <property type="entry name" value="OXIDOREDUCTASE, 2OG-FE II OXYGENASE FAMILY PROTEIN"/>
    <property type="match status" value="1"/>
</dbReference>
<feature type="domain" description="Fe2OG dioxygenase" evidence="6">
    <location>
        <begin position="245"/>
        <end position="345"/>
    </location>
</feature>
<keyword evidence="8" id="KW-1185">Reference proteome</keyword>
<dbReference type="Proteomes" id="UP001187192">
    <property type="component" value="Unassembled WGS sequence"/>
</dbReference>
<dbReference type="Gene3D" id="2.60.120.330">
    <property type="entry name" value="B-lactam Antibiotic, Isopenicillin N Synthase, Chain"/>
    <property type="match status" value="1"/>
</dbReference>
<dbReference type="InterPro" id="IPR026992">
    <property type="entry name" value="DIOX_N"/>
</dbReference>
<dbReference type="GO" id="GO:0051213">
    <property type="term" value="F:dioxygenase activity"/>
    <property type="evidence" value="ECO:0007669"/>
    <property type="project" value="UniProtKB-ARBA"/>
</dbReference>
<name>A0AA88CHL3_FICCA</name>
<dbReference type="InterPro" id="IPR027443">
    <property type="entry name" value="IPNS-like_sf"/>
</dbReference>
<keyword evidence="3 5" id="KW-0560">Oxidoreductase</keyword>
<evidence type="ECO:0000256" key="5">
    <source>
        <dbReference type="RuleBase" id="RU003682"/>
    </source>
</evidence>
<dbReference type="GO" id="GO:0046872">
    <property type="term" value="F:metal ion binding"/>
    <property type="evidence" value="ECO:0007669"/>
    <property type="project" value="UniProtKB-KW"/>
</dbReference>
<comment type="similarity">
    <text evidence="1 5">Belongs to the iron/ascorbate-dependent oxidoreductase family.</text>
</comment>
<evidence type="ECO:0000256" key="3">
    <source>
        <dbReference type="ARBA" id="ARBA00023002"/>
    </source>
</evidence>
<evidence type="ECO:0000259" key="6">
    <source>
        <dbReference type="PROSITE" id="PS51471"/>
    </source>
</evidence>
<evidence type="ECO:0000256" key="1">
    <source>
        <dbReference type="ARBA" id="ARBA00008056"/>
    </source>
</evidence>
<evidence type="ECO:0000313" key="7">
    <source>
        <dbReference type="EMBL" id="GMN20243.1"/>
    </source>
</evidence>
<gene>
    <name evidence="7" type="ORF">TIFTF001_043043</name>
</gene>
<dbReference type="AlphaFoldDB" id="A0AA88CHL3"/>
<sequence length="396" mass="44843">MVDTNKDEDVQSKIKAEYDRGTELKAFDDTKAGVKGLVDSGVTEIPRIFHHPSENLEENSVLGDAQLSIPVIDLRGLTTEKSAKRKEIVERVREASENWGFFQIVNHGIPESVLEEMKDGVRRFYEQATEVKKEYTPENLRSRWFITATLICIAEFQRIGGTRLCVIWLLILQSLKICLYHADLSSKFCTKFMNKTILWVILWETKDILMEYSKQVMKVGILLFDLMSEALGLSPNYLNDIDCAEGLTVLCHYYPACPQPELTMGATNHTDNDFLTVVLQDDIGGLQILHENKWIDVSPQPGALVVNVGDILQLITNDRLTSVQHKVVANRVGPRVSVASFFCTGFTPTYKMYGPIKELLSESNPPKYRETTVRDYVIHFNSKGLGRTSALDDFKL</sequence>
<dbReference type="SUPFAM" id="SSF51197">
    <property type="entry name" value="Clavaminate synthase-like"/>
    <property type="match status" value="1"/>
</dbReference>
<evidence type="ECO:0000256" key="2">
    <source>
        <dbReference type="ARBA" id="ARBA00022723"/>
    </source>
</evidence>
<comment type="caution">
    <text evidence="7">The sequence shown here is derived from an EMBL/GenBank/DDBJ whole genome shotgun (WGS) entry which is preliminary data.</text>
</comment>
<dbReference type="InterPro" id="IPR044861">
    <property type="entry name" value="IPNS-like_FE2OG_OXY"/>
</dbReference>
<dbReference type="EMBL" id="BTGU01002598">
    <property type="protein sequence ID" value="GMN20243.1"/>
    <property type="molecule type" value="Genomic_DNA"/>
</dbReference>
<dbReference type="PROSITE" id="PS51471">
    <property type="entry name" value="FE2OG_OXY"/>
    <property type="match status" value="1"/>
</dbReference>
<keyword evidence="4 5" id="KW-0408">Iron</keyword>
<dbReference type="PANTHER" id="PTHR10209:SF859">
    <property type="entry name" value="OS03G0690500 PROTEIN"/>
    <property type="match status" value="1"/>
</dbReference>
<dbReference type="InterPro" id="IPR005123">
    <property type="entry name" value="Oxoglu/Fe-dep_dioxygenase_dom"/>
</dbReference>
<reference evidence="7" key="1">
    <citation type="submission" date="2023-07" db="EMBL/GenBank/DDBJ databases">
        <title>draft genome sequence of fig (Ficus carica).</title>
        <authorList>
            <person name="Takahashi T."/>
            <person name="Nishimura K."/>
        </authorList>
    </citation>
    <scope>NUCLEOTIDE SEQUENCE</scope>
</reference>